<keyword evidence="2" id="KW-0539">Nucleus</keyword>
<protein>
    <submittedName>
        <fullName evidence="6">LOW QUALITY PROTEIN: BRCA2-interacting transcriptional repressor EMSY</fullName>
    </submittedName>
</protein>
<comment type="subcellular location">
    <subcellularLocation>
        <location evidence="1">Nucleus</location>
    </subcellularLocation>
</comment>
<dbReference type="PROSITE" id="PS51138">
    <property type="entry name" value="ENT"/>
    <property type="match status" value="1"/>
</dbReference>
<feature type="compositionally biased region" description="Polar residues" evidence="3">
    <location>
        <begin position="172"/>
        <end position="181"/>
    </location>
</feature>
<feature type="domain" description="ENT" evidence="4">
    <location>
        <begin position="1"/>
        <end position="82"/>
    </location>
</feature>
<dbReference type="InterPro" id="IPR033482">
    <property type="entry name" value="EMSY"/>
</dbReference>
<feature type="region of interest" description="Disordered" evidence="3">
    <location>
        <begin position="213"/>
        <end position="233"/>
    </location>
</feature>
<evidence type="ECO:0000256" key="2">
    <source>
        <dbReference type="ARBA" id="ARBA00023242"/>
    </source>
</evidence>
<accession>A0AAJ7RN54</accession>
<dbReference type="InterPro" id="IPR036142">
    <property type="entry name" value="ENT_dom-like_sf"/>
</dbReference>
<gene>
    <name evidence="6" type="primary">LOC107270927</name>
</gene>
<dbReference type="InterPro" id="IPR005491">
    <property type="entry name" value="ENT_dom"/>
</dbReference>
<evidence type="ECO:0000259" key="4">
    <source>
        <dbReference type="PROSITE" id="PS51138"/>
    </source>
</evidence>
<dbReference type="SMART" id="SM01191">
    <property type="entry name" value="ENT"/>
    <property type="match status" value="1"/>
</dbReference>
<organism evidence="5 6">
    <name type="scientific">Cephus cinctus</name>
    <name type="common">Wheat stem sawfly</name>
    <dbReference type="NCBI Taxonomy" id="211228"/>
    <lineage>
        <taxon>Eukaryota</taxon>
        <taxon>Metazoa</taxon>
        <taxon>Ecdysozoa</taxon>
        <taxon>Arthropoda</taxon>
        <taxon>Hexapoda</taxon>
        <taxon>Insecta</taxon>
        <taxon>Pterygota</taxon>
        <taxon>Neoptera</taxon>
        <taxon>Endopterygota</taxon>
        <taxon>Hymenoptera</taxon>
        <taxon>Cephoidea</taxon>
        <taxon>Cephidae</taxon>
        <taxon>Cephus</taxon>
    </lineage>
</organism>
<proteinExistence type="predicted"/>
<sequence length="408" mass="44534">MIEETELDAYGNMVSVLRAQGSFTDEKQKLLQELTKVLHISNERHRPEVWRAVNDEKLSTIAEQLYGPNTGIDWAIEGRRTIPLVPRLKGHTCFTGLANSLSVVTAATNEKLPLTREGTEDIKVKIETQSHMELDLDEKAVSSILPLPTENHVNSRKRKFLHERSDAERYPQLNNNRTSNSECMLISTTSRDRKSPSPLPTSSSNKVIIVSSSSSLDSSKHNLNEKSKESVASIPRSTTSVSYHQNVTIVPFSTACIGSNSTVSCKGIISQTTTYSHVPAQSSRNVSTTVPTYITSTAKTKPKVMAGQAKINPRVTISAGKTIQMDNQDAKPLEKGTNIIPVSNTTLKKSRSGNANYGTSYAKRIGSVNHCSTKPLVATKSLSSGGSRGVIISSSRVVQHLVVLDHLN</sequence>
<keyword evidence="5" id="KW-1185">Reference proteome</keyword>
<evidence type="ECO:0000313" key="5">
    <source>
        <dbReference type="Proteomes" id="UP000694920"/>
    </source>
</evidence>
<evidence type="ECO:0000256" key="3">
    <source>
        <dbReference type="SAM" id="MobiDB-lite"/>
    </source>
</evidence>
<dbReference type="SUPFAM" id="SSF158639">
    <property type="entry name" value="ENT-like"/>
    <property type="match status" value="1"/>
</dbReference>
<reference evidence="6" key="1">
    <citation type="submission" date="2025-08" db="UniProtKB">
        <authorList>
            <consortium name="RefSeq"/>
        </authorList>
    </citation>
    <scope>IDENTIFICATION</scope>
</reference>
<dbReference type="Gene3D" id="1.10.1240.40">
    <property type="entry name" value="ENT domain"/>
    <property type="match status" value="1"/>
</dbReference>
<feature type="region of interest" description="Disordered" evidence="3">
    <location>
        <begin position="153"/>
        <end position="181"/>
    </location>
</feature>
<dbReference type="KEGG" id="ccin:107270927"/>
<dbReference type="Pfam" id="PF03735">
    <property type="entry name" value="ENT"/>
    <property type="match status" value="1"/>
</dbReference>
<dbReference type="GO" id="GO:0006355">
    <property type="term" value="P:regulation of DNA-templated transcription"/>
    <property type="evidence" value="ECO:0007669"/>
    <property type="project" value="InterPro"/>
</dbReference>
<dbReference type="RefSeq" id="XP_024944005.1">
    <property type="nucleotide sequence ID" value="XM_025088237.1"/>
</dbReference>
<dbReference type="GO" id="GO:0005654">
    <property type="term" value="C:nucleoplasm"/>
    <property type="evidence" value="ECO:0007669"/>
    <property type="project" value="TreeGrafter"/>
</dbReference>
<dbReference type="AlphaFoldDB" id="A0AAJ7RN54"/>
<feature type="compositionally biased region" description="Basic and acidic residues" evidence="3">
    <location>
        <begin position="218"/>
        <end position="229"/>
    </location>
</feature>
<dbReference type="Proteomes" id="UP000694920">
    <property type="component" value="Unplaced"/>
</dbReference>
<dbReference type="PANTHER" id="PTHR16500">
    <property type="entry name" value="BRCA2-INTERACTING TRANSCRIPTIONAL REPRESSOR EMSY"/>
    <property type="match status" value="1"/>
</dbReference>
<evidence type="ECO:0000313" key="6">
    <source>
        <dbReference type="RefSeq" id="XP_024944005.1"/>
    </source>
</evidence>
<evidence type="ECO:0000256" key="1">
    <source>
        <dbReference type="ARBA" id="ARBA00004123"/>
    </source>
</evidence>
<dbReference type="GeneID" id="107270927"/>
<dbReference type="PANTHER" id="PTHR16500:SF3">
    <property type="entry name" value="BRCA2-INTERACTING TRANSCRIPTIONAL REPRESSOR EMSY"/>
    <property type="match status" value="1"/>
</dbReference>
<name>A0AAJ7RN54_CEPCN</name>